<dbReference type="AlphaFoldDB" id="A0A4U7KKX5"/>
<feature type="compositionally biased region" description="Pro residues" evidence="1">
    <location>
        <begin position="74"/>
        <end position="90"/>
    </location>
</feature>
<keyword evidence="3" id="KW-1185">Reference proteome</keyword>
<sequence length="647" mass="69249">MMSMVPASGSGMMEATTSTAQRKPRQTRNVQPEIDLSIPLHPWATTSQLQHLQHHQLPASAPASTSYRSVHQSQPPPPPTSKPQVQPQPHPQYTMSTQPHPHHTFPVAVAPVSTANFYAHPPTTHTNAATYVRATPVPTAKPELQFAPVPALPKKSLPTRADLDFLLGGSSRARAKSVTPKTVAPPDKPRSATVRAPAAVKATPVARPSVQTHIAGPSWFLAAGAEAPASTSRPSLPLRQPSDIPVVQQHDDDLPLGAEAVMEQDDEAGSSFEADNEGEGPVAEKDDPNDRDFRPSANAAAPKQKRAYRRKSQVAEGDAAATASGTKKRARHSLASNSTSAGKVAGSASGWLTPDGPKRRGRPPKEAYTPDMLEQIKAANELLGIAENDQEGLCKKRLTDIIDPQTRQALSPEMRAVLLRARNTQLQRERLKRLREAGIPISRSKPKPKQEAASEEGAGAAKQEEKPKRGGRRHKEVHEDEAETGSGSAIVERAKGKVSEWIKSISSEAGMSNDAEWDDMAAPSPPLPKQHVSRMASSVASSSKQQREALETPASPAPAPAPAPALGAQIQALGEAARADTNIDPRLFTDSSAAKADDNEDDELVQGYFSRFATVTGDSKHRPPAEQAQEGDTFQAGVVGDEYYFSN</sequence>
<reference evidence="2 3" key="1">
    <citation type="submission" date="2019-05" db="EMBL/GenBank/DDBJ databases">
        <title>Sporisorium graminicola CBS 10092 draft sequencing and annotation.</title>
        <authorList>
            <person name="Solano-Gonzalez S."/>
            <person name="Caddick M.X."/>
            <person name="Darby A."/>
        </authorList>
    </citation>
    <scope>NUCLEOTIDE SEQUENCE [LARGE SCALE GENOMIC DNA]</scope>
    <source>
        <strain evidence="2 3">CBS 10092</strain>
    </source>
</reference>
<comment type="caution">
    <text evidence="2">The sequence shown here is derived from an EMBL/GenBank/DDBJ whole genome shotgun (WGS) entry which is preliminary data.</text>
</comment>
<organism evidence="2 3">
    <name type="scientific">Sporisorium graminicola</name>
    <dbReference type="NCBI Taxonomy" id="280036"/>
    <lineage>
        <taxon>Eukaryota</taxon>
        <taxon>Fungi</taxon>
        <taxon>Dikarya</taxon>
        <taxon>Basidiomycota</taxon>
        <taxon>Ustilaginomycotina</taxon>
        <taxon>Ustilaginomycetes</taxon>
        <taxon>Ustilaginales</taxon>
        <taxon>Ustilaginaceae</taxon>
        <taxon>Sporisorium</taxon>
    </lineage>
</organism>
<feature type="region of interest" description="Disordered" evidence="1">
    <location>
        <begin position="265"/>
        <end position="367"/>
    </location>
</feature>
<dbReference type="KEGG" id="sgra:EX895_006536"/>
<evidence type="ECO:0000313" key="3">
    <source>
        <dbReference type="Proteomes" id="UP000306050"/>
    </source>
</evidence>
<protein>
    <submittedName>
        <fullName evidence="2">Uncharacterized protein</fullName>
    </submittedName>
</protein>
<feature type="region of interest" description="Disordered" evidence="1">
    <location>
        <begin position="510"/>
        <end position="566"/>
    </location>
</feature>
<feature type="region of interest" description="Disordered" evidence="1">
    <location>
        <begin position="616"/>
        <end position="635"/>
    </location>
</feature>
<dbReference type="RefSeq" id="XP_029736619.1">
    <property type="nucleotide sequence ID" value="XM_029887127.1"/>
</dbReference>
<dbReference type="GeneID" id="40729431"/>
<dbReference type="EMBL" id="SRRM01000022">
    <property type="protein sequence ID" value="TKY84634.1"/>
    <property type="molecule type" value="Genomic_DNA"/>
</dbReference>
<accession>A0A4U7KKX5</accession>
<feature type="region of interest" description="Disordered" evidence="1">
    <location>
        <begin position="229"/>
        <end position="249"/>
    </location>
</feature>
<feature type="region of interest" description="Disordered" evidence="1">
    <location>
        <begin position="1"/>
        <end position="105"/>
    </location>
</feature>
<gene>
    <name evidence="2" type="ORF">EX895_006536</name>
</gene>
<feature type="compositionally biased region" description="Acidic residues" evidence="1">
    <location>
        <begin position="265"/>
        <end position="278"/>
    </location>
</feature>
<evidence type="ECO:0000313" key="2">
    <source>
        <dbReference type="EMBL" id="TKY84634.1"/>
    </source>
</evidence>
<feature type="region of interest" description="Disordered" evidence="1">
    <location>
        <begin position="176"/>
        <end position="200"/>
    </location>
</feature>
<feature type="compositionally biased region" description="Basic residues" evidence="1">
    <location>
        <begin position="303"/>
        <end position="312"/>
    </location>
</feature>
<feature type="compositionally biased region" description="Basic and acidic residues" evidence="1">
    <location>
        <begin position="282"/>
        <end position="294"/>
    </location>
</feature>
<feature type="compositionally biased region" description="Low complexity" evidence="1">
    <location>
        <begin position="48"/>
        <end position="57"/>
    </location>
</feature>
<dbReference type="Proteomes" id="UP000306050">
    <property type="component" value="Chromosome SGRAM_9"/>
</dbReference>
<dbReference type="OrthoDB" id="2556512at2759"/>
<name>A0A4U7KKX5_9BASI</name>
<proteinExistence type="predicted"/>
<evidence type="ECO:0000256" key="1">
    <source>
        <dbReference type="SAM" id="MobiDB-lite"/>
    </source>
</evidence>
<feature type="compositionally biased region" description="Polar residues" evidence="1">
    <location>
        <begin position="62"/>
        <end position="71"/>
    </location>
</feature>
<feature type="compositionally biased region" description="Low complexity" evidence="1">
    <location>
        <begin position="533"/>
        <end position="543"/>
    </location>
</feature>
<feature type="region of interest" description="Disordered" evidence="1">
    <location>
        <begin position="434"/>
        <end position="497"/>
    </location>
</feature>